<dbReference type="STRING" id="60711.ENSCSAP00000012508"/>
<evidence type="ECO:0000256" key="6">
    <source>
        <dbReference type="ARBA" id="ARBA00043266"/>
    </source>
</evidence>
<evidence type="ECO:0000313" key="10">
    <source>
        <dbReference type="Proteomes" id="UP000029965"/>
    </source>
</evidence>
<dbReference type="Bgee" id="ENSCSAG00000016443">
    <property type="expression patterns" value="Expressed in blood"/>
</dbReference>
<dbReference type="CDD" id="cd04983">
    <property type="entry name" value="IgV_TCR_alpha"/>
    <property type="match status" value="1"/>
</dbReference>
<name>A0A0D9RV69_CHLSB</name>
<keyword evidence="5" id="KW-0393">Immunoglobulin domain</keyword>
<feature type="signal peptide" evidence="7">
    <location>
        <begin position="1"/>
        <end position="20"/>
    </location>
</feature>
<evidence type="ECO:0000256" key="4">
    <source>
        <dbReference type="ARBA" id="ARBA00023170"/>
    </source>
</evidence>
<evidence type="ECO:0000256" key="3">
    <source>
        <dbReference type="ARBA" id="ARBA00023130"/>
    </source>
</evidence>
<keyword evidence="10" id="KW-1185">Reference proteome</keyword>
<keyword evidence="1 7" id="KW-0732">Signal</keyword>
<protein>
    <submittedName>
        <fullName evidence="9">T cell receptor alpha variable 3</fullName>
    </submittedName>
</protein>
<dbReference type="InterPro" id="IPR036179">
    <property type="entry name" value="Ig-like_dom_sf"/>
</dbReference>
<gene>
    <name evidence="9" type="primary">TRAV3</name>
</gene>
<dbReference type="AlphaFoldDB" id="A0A0D9RV69"/>
<evidence type="ECO:0000256" key="7">
    <source>
        <dbReference type="SAM" id="SignalP"/>
    </source>
</evidence>
<evidence type="ECO:0000256" key="2">
    <source>
        <dbReference type="ARBA" id="ARBA00022859"/>
    </source>
</evidence>
<dbReference type="SMART" id="SM00406">
    <property type="entry name" value="IGv"/>
    <property type="match status" value="1"/>
</dbReference>
<dbReference type="PANTHER" id="PTHR19367">
    <property type="entry name" value="T-CELL RECEPTOR ALPHA CHAIN V REGION"/>
    <property type="match status" value="1"/>
</dbReference>
<dbReference type="PROSITE" id="PS50835">
    <property type="entry name" value="IG_LIKE"/>
    <property type="match status" value="1"/>
</dbReference>
<dbReference type="Pfam" id="PF07686">
    <property type="entry name" value="V-set"/>
    <property type="match status" value="1"/>
</dbReference>
<evidence type="ECO:0000313" key="9">
    <source>
        <dbReference type="Ensembl" id="ENSCSAP00000012508.1"/>
    </source>
</evidence>
<keyword evidence="4" id="KW-0675">Receptor</keyword>
<dbReference type="InterPro" id="IPR051287">
    <property type="entry name" value="TCR_variable_region"/>
</dbReference>
<keyword evidence="6" id="KW-1279">T cell receptor</keyword>
<feature type="chain" id="PRO_5002346242" evidence="7">
    <location>
        <begin position="21"/>
        <end position="127"/>
    </location>
</feature>
<dbReference type="GeneTree" id="ENSGT00940000153073"/>
<dbReference type="PANTHER" id="PTHR19367:SF8">
    <property type="entry name" value="T CELL RECEPTOR ALPHA VARIABLE 3"/>
    <property type="match status" value="1"/>
</dbReference>
<evidence type="ECO:0000259" key="8">
    <source>
        <dbReference type="PROSITE" id="PS50835"/>
    </source>
</evidence>
<evidence type="ECO:0000256" key="1">
    <source>
        <dbReference type="ARBA" id="ARBA00022729"/>
    </source>
</evidence>
<dbReference type="GO" id="GO:0002250">
    <property type="term" value="P:adaptive immune response"/>
    <property type="evidence" value="ECO:0007669"/>
    <property type="project" value="UniProtKB-KW"/>
</dbReference>
<evidence type="ECO:0000256" key="5">
    <source>
        <dbReference type="ARBA" id="ARBA00023319"/>
    </source>
</evidence>
<accession>A0A0D9RV69</accession>
<dbReference type="InterPro" id="IPR013783">
    <property type="entry name" value="Ig-like_fold"/>
</dbReference>
<dbReference type="InterPro" id="IPR013106">
    <property type="entry name" value="Ig_V-set"/>
</dbReference>
<organism evidence="9 10">
    <name type="scientific">Chlorocebus sabaeus</name>
    <name type="common">Green monkey</name>
    <name type="synonym">Simia sabaea</name>
    <dbReference type="NCBI Taxonomy" id="60711"/>
    <lineage>
        <taxon>Eukaryota</taxon>
        <taxon>Metazoa</taxon>
        <taxon>Chordata</taxon>
        <taxon>Craniata</taxon>
        <taxon>Vertebrata</taxon>
        <taxon>Euteleostomi</taxon>
        <taxon>Mammalia</taxon>
        <taxon>Eutheria</taxon>
        <taxon>Euarchontoglires</taxon>
        <taxon>Primates</taxon>
        <taxon>Haplorrhini</taxon>
        <taxon>Catarrhini</taxon>
        <taxon>Cercopithecidae</taxon>
        <taxon>Cercopithecinae</taxon>
        <taxon>Chlorocebus</taxon>
    </lineage>
</organism>
<keyword evidence="2" id="KW-0391">Immunity</keyword>
<dbReference type="OMA" id="VQHRNQG"/>
<dbReference type="GO" id="GO:0042101">
    <property type="term" value="C:T cell receptor complex"/>
    <property type="evidence" value="ECO:0007669"/>
    <property type="project" value="UniProtKB-KW"/>
</dbReference>
<proteinExistence type="predicted"/>
<keyword evidence="3" id="KW-1064">Adaptive immunity</keyword>
<sequence>MASARILTLAMLFTLSGLRAQLVTQPEDQVTVAEGNPLTGKCTYSVSGNPYLFWYVQYPNQGLQFLLKYITGDNLVKGNYGFEAEFNKSQTSFHLKKPSVLVSDSALYFCAVRDTLIGAAGGAEHKL</sequence>
<dbReference type="EMBL" id="AQIB01128644">
    <property type="status" value="NOT_ANNOTATED_CDS"/>
    <property type="molecule type" value="Genomic_DNA"/>
</dbReference>
<dbReference type="Ensembl" id="ENSCSAT00000014539.1">
    <property type="protein sequence ID" value="ENSCSAP00000012508.1"/>
    <property type="gene ID" value="ENSCSAG00000016443.1"/>
</dbReference>
<feature type="domain" description="Ig-like" evidence="8">
    <location>
        <begin position="20"/>
        <end position="127"/>
    </location>
</feature>
<reference evidence="9" key="2">
    <citation type="submission" date="2025-08" db="UniProtKB">
        <authorList>
            <consortium name="Ensembl"/>
        </authorList>
    </citation>
    <scope>IDENTIFICATION</scope>
</reference>
<dbReference type="Gene3D" id="2.60.40.10">
    <property type="entry name" value="Immunoglobulins"/>
    <property type="match status" value="1"/>
</dbReference>
<dbReference type="SUPFAM" id="SSF48726">
    <property type="entry name" value="Immunoglobulin"/>
    <property type="match status" value="1"/>
</dbReference>
<reference evidence="9 10" key="1">
    <citation type="submission" date="2014-03" db="EMBL/GenBank/DDBJ databases">
        <authorList>
            <person name="Warren W."/>
            <person name="Wilson R.K."/>
        </authorList>
    </citation>
    <scope>NUCLEOTIDE SEQUENCE</scope>
</reference>
<reference evidence="9" key="3">
    <citation type="submission" date="2025-09" db="UniProtKB">
        <authorList>
            <consortium name="Ensembl"/>
        </authorList>
    </citation>
    <scope>IDENTIFICATION</scope>
</reference>
<dbReference type="InterPro" id="IPR007110">
    <property type="entry name" value="Ig-like_dom"/>
</dbReference>
<dbReference type="Proteomes" id="UP000029965">
    <property type="component" value="Chromosome 29"/>
</dbReference>
<dbReference type="eggNOG" id="ENOG502S6PI">
    <property type="taxonomic scope" value="Eukaryota"/>
</dbReference>